<sequence length="132" mass="15333">MYLVEMEQSNLLLYIGFFIAVVFFIGAGSFLYFRFFNDLNEDKEKYKNIVKLGLTQQELKKITTIEIGTLFFIPYIVAAIHSSVAIKIIAMSSQDVFKNKSLYVLAGFFIIQSIYFLGVRQRYNKHLIEYIG</sequence>
<evidence type="ECO:0000313" key="3">
    <source>
        <dbReference type="Proteomes" id="UP000749471"/>
    </source>
</evidence>
<dbReference type="InterPro" id="IPR052536">
    <property type="entry name" value="ABC-4_Integral_Memb_Prot"/>
</dbReference>
<proteinExistence type="predicted"/>
<keyword evidence="1" id="KW-1133">Transmembrane helix</keyword>
<keyword evidence="1" id="KW-0812">Transmembrane</keyword>
<organism evidence="2 3">
    <name type="scientific">Tissierella simiarum</name>
    <dbReference type="NCBI Taxonomy" id="2841534"/>
    <lineage>
        <taxon>Bacteria</taxon>
        <taxon>Bacillati</taxon>
        <taxon>Bacillota</taxon>
        <taxon>Tissierellia</taxon>
        <taxon>Tissierellales</taxon>
        <taxon>Tissierellaceae</taxon>
        <taxon>Tissierella</taxon>
    </lineage>
</organism>
<feature type="transmembrane region" description="Helical" evidence="1">
    <location>
        <begin position="12"/>
        <end position="33"/>
    </location>
</feature>
<dbReference type="EMBL" id="JAHLPM010000010">
    <property type="protein sequence ID" value="MBU5438761.1"/>
    <property type="molecule type" value="Genomic_DNA"/>
</dbReference>
<dbReference type="PANTHER" id="PTHR46795:SF2">
    <property type="entry name" value="ABC TRANSPORTER, PERMEASE PROTEIN"/>
    <property type="match status" value="1"/>
</dbReference>
<dbReference type="Proteomes" id="UP000749471">
    <property type="component" value="Unassembled WGS sequence"/>
</dbReference>
<protein>
    <recommendedName>
        <fullName evidence="4">ABC transporter permease</fullName>
    </recommendedName>
</protein>
<comment type="caution">
    <text evidence="2">The sequence shown here is derived from an EMBL/GenBank/DDBJ whole genome shotgun (WGS) entry which is preliminary data.</text>
</comment>
<reference evidence="2 3" key="1">
    <citation type="submission" date="2021-06" db="EMBL/GenBank/DDBJ databases">
        <authorList>
            <person name="Sun Q."/>
            <person name="Li D."/>
        </authorList>
    </citation>
    <scope>NUCLEOTIDE SEQUENCE [LARGE SCALE GENOMIC DNA]</scope>
    <source>
        <strain evidence="2 3">MSJ-40</strain>
    </source>
</reference>
<feature type="transmembrane region" description="Helical" evidence="1">
    <location>
        <begin position="70"/>
        <end position="90"/>
    </location>
</feature>
<dbReference type="RefSeq" id="WP_216520114.1">
    <property type="nucleotide sequence ID" value="NZ_JAHLPM010000010.1"/>
</dbReference>
<evidence type="ECO:0008006" key="4">
    <source>
        <dbReference type="Google" id="ProtNLM"/>
    </source>
</evidence>
<keyword evidence="3" id="KW-1185">Reference proteome</keyword>
<gene>
    <name evidence="2" type="ORF">KQI42_12105</name>
</gene>
<keyword evidence="1" id="KW-0472">Membrane</keyword>
<evidence type="ECO:0000313" key="2">
    <source>
        <dbReference type="EMBL" id="MBU5438761.1"/>
    </source>
</evidence>
<accession>A0ABS6E7C8</accession>
<name>A0ABS6E7C8_9FIRM</name>
<dbReference type="PANTHER" id="PTHR46795">
    <property type="entry name" value="ABC TRANSPORTER PERMEASE-RELATED-RELATED"/>
    <property type="match status" value="1"/>
</dbReference>
<evidence type="ECO:0000256" key="1">
    <source>
        <dbReference type="SAM" id="Phobius"/>
    </source>
</evidence>
<feature type="transmembrane region" description="Helical" evidence="1">
    <location>
        <begin position="102"/>
        <end position="119"/>
    </location>
</feature>